<keyword evidence="5 9" id="KW-0125">Carotenoid biosynthesis</keyword>
<keyword evidence="7 9" id="KW-0560">Oxidoreductase</keyword>
<dbReference type="Proteomes" id="UP000293719">
    <property type="component" value="Chromosome"/>
</dbReference>
<reference evidence="11 12" key="1">
    <citation type="journal article" date="2017" name="Int. J. Syst. Evol. Microbiol.">
        <title>Roseitalea porphyridii gen. nov., sp. nov., isolated from a red alga, and reclassification of Hoeflea suaedae Chung et al. 2013 as Pseudohoeflea suaedae gen. nov., comb. nov.</title>
        <authorList>
            <person name="Hyeon J.W."/>
            <person name="Jeong S.E."/>
            <person name="Baek K."/>
            <person name="Jeon C.O."/>
        </authorList>
    </citation>
    <scope>NUCLEOTIDE SEQUENCE [LARGE SCALE GENOMIC DNA]</scope>
    <source>
        <strain evidence="11 12">MA7-20</strain>
    </source>
</reference>
<dbReference type="InterPro" id="IPR014105">
    <property type="entry name" value="Carotenoid/retinoid_OxRdtase"/>
</dbReference>
<gene>
    <name evidence="11" type="primary">crtI</name>
    <name evidence="11" type="ORF">E0E05_11755</name>
</gene>
<keyword evidence="12" id="KW-1185">Reference proteome</keyword>
<keyword evidence="4" id="KW-0285">Flavoprotein</keyword>
<evidence type="ECO:0000259" key="10">
    <source>
        <dbReference type="Pfam" id="PF01593"/>
    </source>
</evidence>
<evidence type="ECO:0000256" key="9">
    <source>
        <dbReference type="RuleBase" id="RU362075"/>
    </source>
</evidence>
<comment type="cofactor">
    <cofactor evidence="1">
        <name>FAD</name>
        <dbReference type="ChEBI" id="CHEBI:57692"/>
    </cofactor>
</comment>
<name>A0A4P6V382_9HYPH</name>
<protein>
    <recommendedName>
        <fullName evidence="8">Phytoene dehydrogenase</fullName>
    </recommendedName>
</protein>
<dbReference type="InterPro" id="IPR002937">
    <property type="entry name" value="Amino_oxidase"/>
</dbReference>
<dbReference type="FunFam" id="3.50.50.60:FF:000378">
    <property type="entry name" value="Phytoene desaturase"/>
    <property type="match status" value="1"/>
</dbReference>
<evidence type="ECO:0000256" key="8">
    <source>
        <dbReference type="ARBA" id="ARBA00031986"/>
    </source>
</evidence>
<organism evidence="11 12">
    <name type="scientific">Roseitalea porphyridii</name>
    <dbReference type="NCBI Taxonomy" id="1852022"/>
    <lineage>
        <taxon>Bacteria</taxon>
        <taxon>Pseudomonadati</taxon>
        <taxon>Pseudomonadota</taxon>
        <taxon>Alphaproteobacteria</taxon>
        <taxon>Hyphomicrobiales</taxon>
        <taxon>Ahrensiaceae</taxon>
        <taxon>Roseitalea</taxon>
    </lineage>
</organism>
<feature type="domain" description="Amine oxidase" evidence="10">
    <location>
        <begin position="30"/>
        <end position="497"/>
    </location>
</feature>
<dbReference type="PANTHER" id="PTHR43734:SF3">
    <property type="entry name" value="B-CAROTENE KETOLASE"/>
    <property type="match status" value="1"/>
</dbReference>
<evidence type="ECO:0000256" key="3">
    <source>
        <dbReference type="ARBA" id="ARBA00006046"/>
    </source>
</evidence>
<evidence type="ECO:0000256" key="5">
    <source>
        <dbReference type="ARBA" id="ARBA00022746"/>
    </source>
</evidence>
<dbReference type="KEGG" id="rpod:E0E05_11755"/>
<dbReference type="SUPFAM" id="SSF51905">
    <property type="entry name" value="FAD/NAD(P)-binding domain"/>
    <property type="match status" value="1"/>
</dbReference>
<dbReference type="PANTHER" id="PTHR43734">
    <property type="entry name" value="PHYTOENE DESATURASE"/>
    <property type="match status" value="1"/>
</dbReference>
<dbReference type="GO" id="GO:0016491">
    <property type="term" value="F:oxidoreductase activity"/>
    <property type="evidence" value="ECO:0007669"/>
    <property type="project" value="UniProtKB-KW"/>
</dbReference>
<proteinExistence type="inferred from homology"/>
<evidence type="ECO:0000256" key="4">
    <source>
        <dbReference type="ARBA" id="ARBA00022630"/>
    </source>
</evidence>
<evidence type="ECO:0000256" key="7">
    <source>
        <dbReference type="ARBA" id="ARBA00023002"/>
    </source>
</evidence>
<dbReference type="AlphaFoldDB" id="A0A4P6V382"/>
<evidence type="ECO:0000256" key="6">
    <source>
        <dbReference type="ARBA" id="ARBA00022827"/>
    </source>
</evidence>
<evidence type="ECO:0000256" key="1">
    <source>
        <dbReference type="ARBA" id="ARBA00001974"/>
    </source>
</evidence>
<comment type="pathway">
    <text evidence="2 9">Carotenoid biosynthesis.</text>
</comment>
<evidence type="ECO:0000313" key="12">
    <source>
        <dbReference type="Proteomes" id="UP000293719"/>
    </source>
</evidence>
<dbReference type="EMBL" id="CP036532">
    <property type="protein sequence ID" value="QBK31214.1"/>
    <property type="molecule type" value="Genomic_DNA"/>
</dbReference>
<evidence type="ECO:0000313" key="11">
    <source>
        <dbReference type="EMBL" id="QBK31214.1"/>
    </source>
</evidence>
<dbReference type="GeneID" id="90767973"/>
<keyword evidence="6" id="KW-0274">FAD</keyword>
<dbReference type="GO" id="GO:0016117">
    <property type="term" value="P:carotenoid biosynthetic process"/>
    <property type="evidence" value="ECO:0007669"/>
    <property type="project" value="UniProtKB-KW"/>
</dbReference>
<accession>A0A4P6V382</accession>
<dbReference type="Gene3D" id="3.50.50.60">
    <property type="entry name" value="FAD/NAD(P)-binding domain"/>
    <property type="match status" value="2"/>
</dbReference>
<comment type="similarity">
    <text evidence="3 9">Belongs to the carotenoid/retinoid oxidoreductase family.</text>
</comment>
<evidence type="ECO:0000256" key="2">
    <source>
        <dbReference type="ARBA" id="ARBA00004829"/>
    </source>
</evidence>
<dbReference type="Pfam" id="PF01593">
    <property type="entry name" value="Amino_oxidase"/>
    <property type="match status" value="1"/>
</dbReference>
<dbReference type="OrthoDB" id="9774675at2"/>
<dbReference type="InterPro" id="IPR036188">
    <property type="entry name" value="FAD/NAD-bd_sf"/>
</dbReference>
<dbReference type="RefSeq" id="WP_131616889.1">
    <property type="nucleotide sequence ID" value="NZ_CP036532.1"/>
</dbReference>
<dbReference type="NCBIfam" id="TIGR02734">
    <property type="entry name" value="crtI_fam"/>
    <property type="match status" value="1"/>
</dbReference>
<sequence>MMTIHQPPPTPAVTGSDTRPHAIVIGAGFGGLAAAVRLTARGYRVTVIDKLDRIGGRAYVHEQDGFRFDAGPTIITAPFIFEALWELHGERMDDHVTLKPLEPYYTLRWDDGRTFRCWSDADRMREEIAAFDAGDIAGYEDFLVESEKCFRTGFLRMIDEPFHSFGRMLAQMPHLIARRADRSVHALVSKYVRNENVRQSLSFHPLFIGGNPMRTSGVMSLISFLERKYGVHYAMGGTGALARGIADLAERHGTTYRLDTEVDEIVVRDGAARGVRLKGGETIEADCVVSNAEAGWTYTHLLRNHARKRWTDRKVARMKYSMSLIVWYFGTNRRYEDIGHHTIMMGPRYKGLITDIFDRKVLADDFSLYLYRPTASDPSLAPEGCDAFYVLAPVPNLDGDTDWTTMAEPYRQRIQDYLEGSVMPGLSDAIVTSKLTTPLDFRDRLLSTKGAAFGMEPTIFQLAWFRPHNISEEIADLYLVGAGTHPGAGLPGVVSSAAILDKLVPHAAQRA</sequence>